<accession>A0A151J8A0</accession>
<reference evidence="6 7" key="1">
    <citation type="submission" date="2015-09" db="EMBL/GenBank/DDBJ databases">
        <title>Trachymyrmex cornetzi WGS genome.</title>
        <authorList>
            <person name="Nygaard S."/>
            <person name="Hu H."/>
            <person name="Boomsma J."/>
            <person name="Zhang G."/>
        </authorList>
    </citation>
    <scope>NUCLEOTIDE SEQUENCE [LARGE SCALE GENOMIC DNA]</scope>
    <source>
        <strain evidence="6">Tcor2-1</strain>
        <tissue evidence="6">Whole body</tissue>
    </source>
</reference>
<dbReference type="CDD" id="cd06742">
    <property type="entry name" value="PDZ3_FL-whirlin-like"/>
    <property type="match status" value="1"/>
</dbReference>
<keyword evidence="3" id="KW-0966">Cell projection</keyword>
<organism evidence="6 7">
    <name type="scientific">Trachymyrmex cornetzi</name>
    <dbReference type="NCBI Taxonomy" id="471704"/>
    <lineage>
        <taxon>Eukaryota</taxon>
        <taxon>Metazoa</taxon>
        <taxon>Ecdysozoa</taxon>
        <taxon>Arthropoda</taxon>
        <taxon>Hexapoda</taxon>
        <taxon>Insecta</taxon>
        <taxon>Pterygota</taxon>
        <taxon>Neoptera</taxon>
        <taxon>Endopterygota</taxon>
        <taxon>Hymenoptera</taxon>
        <taxon>Apocrita</taxon>
        <taxon>Aculeata</taxon>
        <taxon>Formicoidea</taxon>
        <taxon>Formicidae</taxon>
        <taxon>Myrmicinae</taxon>
        <taxon>Trachymyrmex</taxon>
    </lineage>
</organism>
<feature type="non-terminal residue" evidence="6">
    <location>
        <position position="1"/>
    </location>
</feature>
<dbReference type="PANTHER" id="PTHR23116">
    <property type="entry name" value="PDZ DOMAIN CONTAINING WHIRLIN AND HARMONIN-RELATED"/>
    <property type="match status" value="1"/>
</dbReference>
<feature type="region of interest" description="Disordered" evidence="4">
    <location>
        <begin position="116"/>
        <end position="154"/>
    </location>
</feature>
<keyword evidence="2" id="KW-0677">Repeat</keyword>
<feature type="region of interest" description="Disordered" evidence="4">
    <location>
        <begin position="1"/>
        <end position="56"/>
    </location>
</feature>
<evidence type="ECO:0000313" key="6">
    <source>
        <dbReference type="EMBL" id="KYN21083.1"/>
    </source>
</evidence>
<dbReference type="EMBL" id="KQ979548">
    <property type="protein sequence ID" value="KYN21083.1"/>
    <property type="molecule type" value="Genomic_DNA"/>
</dbReference>
<feature type="compositionally biased region" description="Basic and acidic residues" evidence="4">
    <location>
        <begin position="143"/>
        <end position="154"/>
    </location>
</feature>
<dbReference type="SMART" id="SM00228">
    <property type="entry name" value="PDZ"/>
    <property type="match status" value="1"/>
</dbReference>
<dbReference type="GO" id="GO:0005929">
    <property type="term" value="C:cilium"/>
    <property type="evidence" value="ECO:0007669"/>
    <property type="project" value="TreeGrafter"/>
</dbReference>
<dbReference type="AlphaFoldDB" id="A0A151J8A0"/>
<gene>
    <name evidence="6" type="ORF">ALC57_06580</name>
</gene>
<keyword evidence="7" id="KW-1185">Reference proteome</keyword>
<evidence type="ECO:0000256" key="4">
    <source>
        <dbReference type="SAM" id="MobiDB-lite"/>
    </source>
</evidence>
<feature type="domain" description="PDZ" evidence="5">
    <location>
        <begin position="167"/>
        <end position="238"/>
    </location>
</feature>
<evidence type="ECO:0000256" key="2">
    <source>
        <dbReference type="ARBA" id="ARBA00022737"/>
    </source>
</evidence>
<dbReference type="InterPro" id="IPR036034">
    <property type="entry name" value="PDZ_sf"/>
</dbReference>
<dbReference type="Gene3D" id="2.30.42.10">
    <property type="match status" value="1"/>
</dbReference>
<dbReference type="GO" id="GO:0005886">
    <property type="term" value="C:plasma membrane"/>
    <property type="evidence" value="ECO:0007669"/>
    <property type="project" value="TreeGrafter"/>
</dbReference>
<dbReference type="InterPro" id="IPR051844">
    <property type="entry name" value="USH2_Complex_Protein"/>
</dbReference>
<evidence type="ECO:0000259" key="5">
    <source>
        <dbReference type="PROSITE" id="PS50106"/>
    </source>
</evidence>
<dbReference type="PROSITE" id="PS50106">
    <property type="entry name" value="PDZ"/>
    <property type="match status" value="1"/>
</dbReference>
<dbReference type="FunFam" id="2.30.42.10:FF:000173">
    <property type="entry name" value="whirlin isoform X4"/>
    <property type="match status" value="1"/>
</dbReference>
<evidence type="ECO:0000256" key="3">
    <source>
        <dbReference type="ARBA" id="ARBA00023273"/>
    </source>
</evidence>
<dbReference type="STRING" id="471704.A0A151J8A0"/>
<evidence type="ECO:0000256" key="1">
    <source>
        <dbReference type="ARBA" id="ARBA00004316"/>
    </source>
</evidence>
<sequence length="271" mass="29379">DVATQESDGGCEGSDAEMIGNGRRGAGDRNRDLEEDDELESREERGSESGGGGGGFGWRSHLFGGLTQRVKSWYWGARPLPDARLPSSECKLCPFQELAHKLSRSFDMQEAQLLEEGGSGSGSAVGGTAGGPPRRHHSVQRLTRSEMSERREEDGALVVPDHQGNLRITVKKTKSILGIAIEGGANTKHPLPRIINIHDNGAAYEAGGLEVGQLILEVDGQKVEGLHHQEVARLIAESFARRDRNEIEFLVVEAKKSNLEPKPTALIFLEA</sequence>
<dbReference type="PANTHER" id="PTHR23116:SF29">
    <property type="entry name" value="PDZ DOMAIN-CONTAINING PROTEIN 7"/>
    <property type="match status" value="1"/>
</dbReference>
<dbReference type="Proteomes" id="UP000078492">
    <property type="component" value="Unassembled WGS sequence"/>
</dbReference>
<dbReference type="Pfam" id="PF00595">
    <property type="entry name" value="PDZ"/>
    <property type="match status" value="1"/>
</dbReference>
<proteinExistence type="predicted"/>
<feature type="compositionally biased region" description="Gly residues" evidence="4">
    <location>
        <begin position="117"/>
        <end position="130"/>
    </location>
</feature>
<dbReference type="SUPFAM" id="SSF50156">
    <property type="entry name" value="PDZ domain-like"/>
    <property type="match status" value="1"/>
</dbReference>
<evidence type="ECO:0000313" key="7">
    <source>
        <dbReference type="Proteomes" id="UP000078492"/>
    </source>
</evidence>
<protein>
    <submittedName>
        <fullName evidence="6">Whirlin</fullName>
    </submittedName>
</protein>
<dbReference type="GO" id="GO:0032426">
    <property type="term" value="C:stereocilium tip"/>
    <property type="evidence" value="ECO:0007669"/>
    <property type="project" value="TreeGrafter"/>
</dbReference>
<dbReference type="InterPro" id="IPR001478">
    <property type="entry name" value="PDZ"/>
</dbReference>
<dbReference type="GO" id="GO:0002142">
    <property type="term" value="C:stereocilia ankle link complex"/>
    <property type="evidence" value="ECO:0007669"/>
    <property type="project" value="TreeGrafter"/>
</dbReference>
<comment type="subcellular location">
    <subcellularLocation>
        <location evidence="1">Cell projection</location>
    </subcellularLocation>
</comment>
<name>A0A151J8A0_9HYME</name>